<evidence type="ECO:0000313" key="5">
    <source>
        <dbReference type="Proteomes" id="UP000464374"/>
    </source>
</evidence>
<protein>
    <recommendedName>
        <fullName evidence="3">Ig-like domain-containing protein</fullName>
    </recommendedName>
</protein>
<dbReference type="EMBL" id="CP048020">
    <property type="protein sequence ID" value="QHX43532.1"/>
    <property type="molecule type" value="Genomic_DNA"/>
</dbReference>
<proteinExistence type="predicted"/>
<comment type="subcellular location">
    <subcellularLocation>
        <location evidence="1">Cell envelope</location>
    </subcellularLocation>
</comment>
<feature type="signal peptide" evidence="2">
    <location>
        <begin position="1"/>
        <end position="30"/>
    </location>
</feature>
<dbReference type="RefSeq" id="WP_162663850.1">
    <property type="nucleotide sequence ID" value="NZ_CP048020.1"/>
</dbReference>
<organism evidence="4 5">
    <name type="scientific">Treponema vincentii</name>
    <dbReference type="NCBI Taxonomy" id="69710"/>
    <lineage>
        <taxon>Bacteria</taxon>
        <taxon>Pseudomonadati</taxon>
        <taxon>Spirochaetota</taxon>
        <taxon>Spirochaetia</taxon>
        <taxon>Spirochaetales</taxon>
        <taxon>Treponemataceae</taxon>
        <taxon>Treponema</taxon>
    </lineage>
</organism>
<dbReference type="Pfam" id="PF07523">
    <property type="entry name" value="Big_3"/>
    <property type="match status" value="1"/>
</dbReference>
<feature type="chain" id="PRO_5026918621" description="Ig-like domain-containing protein" evidence="2">
    <location>
        <begin position="31"/>
        <end position="731"/>
    </location>
</feature>
<dbReference type="Proteomes" id="UP000464374">
    <property type="component" value="Chromosome"/>
</dbReference>
<dbReference type="Gene3D" id="2.60.40.3630">
    <property type="match status" value="1"/>
</dbReference>
<dbReference type="KEGG" id="trz:GWP43_08880"/>
<dbReference type="Pfam" id="PF09479">
    <property type="entry name" value="Flg_new"/>
    <property type="match status" value="3"/>
</dbReference>
<keyword evidence="2" id="KW-0732">Signal</keyword>
<evidence type="ECO:0000256" key="1">
    <source>
        <dbReference type="ARBA" id="ARBA00004196"/>
    </source>
</evidence>
<accession>A0A6P1Y3N5</accession>
<dbReference type="AlphaFoldDB" id="A0A6P1Y3N5"/>
<dbReference type="Gene3D" id="2.60.40.4270">
    <property type="entry name" value="Listeria-Bacteroides repeat domain"/>
    <property type="match status" value="1"/>
</dbReference>
<feature type="domain" description="Ig-like" evidence="3">
    <location>
        <begin position="510"/>
        <end position="574"/>
    </location>
</feature>
<dbReference type="InterPro" id="IPR013378">
    <property type="entry name" value="InlB-like_B-rpt"/>
</dbReference>
<dbReference type="InterPro" id="IPR022038">
    <property type="entry name" value="Ig-like_bact"/>
</dbReference>
<sequence>MTKCLRSLQRIGLRRNVWRTCLLAGSALLAMSLFFSCNQNVRPGSGTGGAIEKTYTVNHNWEKVDGTGYDTAPQTGLKGLVGSGTKAVAQEKEGFELDTAKHPAGKIKQENIKADGSTVVNIYYARKTITLTFDPNGGKFGSSADNKKVQGKYGETVTETITKPEKAGMKFSSWKSRTEVRVDPPATFPEEDVTYTAQWNSLESANYTVRHWNQPIIGDTYTDKVEESLSGIADEDTQAQAKTYQNFHLSKVRHVDGKIVQQKIKADGLTIVDIYYDRNIFTAKFNTDGGNSISDISGRYEADLLPPPAKPTKEGKEFVKWEPPVPARFTANTEHKAIWKDQPAQQATYTVEHWTQKVDPATGKVCPADTHTQGNYDLRDKDTGKTGKIGELTAANARTDAKYKGYETPTVTQETIEADGSTVVKIYYVRKTVTLTFDAKGGKIGSEPTKILTGKYGEKIQEAEVGKPEKDDADFDAWTPLLPQKFPEENAGYEATWKIVKELEIKDGLSKKEYAVGEKFDAAGLSVYVKYTEAPQRLITKDEYSISGFDSSAEGIKTITVTYKKKSATFTVTVKTPTPPSETYAFGDIVDKDGKKYKASAFSAPTQWENYYVIIKVEDTKYIGVRYFDNTGYGDVELGTSISNTYRNQPDSNHRYLKKDEVESIFSNKQGFKDSIKKIKGTGIPADFDKQNCIYKGKDDFGDDTFFNGNNIKVVGFNDRDILPIIAREFN</sequence>
<reference evidence="4 5" key="1">
    <citation type="submission" date="2020-01" db="EMBL/GenBank/DDBJ databases">
        <title>Complete genome sequence of a human oral phylogroup 1 Treponema sp. strain ATCC 700766, originally isolated from periodontitis dental plaque.</title>
        <authorList>
            <person name="Chan Y."/>
            <person name="Huo Y.-B."/>
            <person name="Yu X.-L."/>
            <person name="Zeng H."/>
            <person name="Leung W.-K."/>
            <person name="Watt R.M."/>
        </authorList>
    </citation>
    <scope>NUCLEOTIDE SEQUENCE [LARGE SCALE GENOMIC DNA]</scope>
    <source>
        <strain evidence="4 5">OMZ 804</strain>
    </source>
</reference>
<evidence type="ECO:0000313" key="4">
    <source>
        <dbReference type="EMBL" id="QHX43532.1"/>
    </source>
</evidence>
<name>A0A6P1Y3N5_9SPIR</name>
<evidence type="ECO:0000259" key="3">
    <source>
        <dbReference type="Pfam" id="PF07523"/>
    </source>
</evidence>
<gene>
    <name evidence="4" type="ORF">GWP43_08880</name>
</gene>
<dbReference type="InterPro" id="IPR042229">
    <property type="entry name" value="Listeria/Bacterioides_rpt_sf"/>
</dbReference>
<dbReference type="GO" id="GO:0030313">
    <property type="term" value="C:cell envelope"/>
    <property type="evidence" value="ECO:0007669"/>
    <property type="project" value="UniProtKB-SubCell"/>
</dbReference>
<evidence type="ECO:0000256" key="2">
    <source>
        <dbReference type="SAM" id="SignalP"/>
    </source>
</evidence>